<dbReference type="InterPro" id="IPR018376">
    <property type="entry name" value="Enoyl-CoA_hyd/isom_CS"/>
</dbReference>
<protein>
    <recommendedName>
        <fullName evidence="6">Probable enoyl-CoA hydratase, mitochondrial</fullName>
        <ecNumber evidence="2">4.2.1.17</ecNumber>
    </recommendedName>
</protein>
<dbReference type="Proteomes" id="UP000663852">
    <property type="component" value="Unassembled WGS sequence"/>
</dbReference>
<dbReference type="Pfam" id="PF00378">
    <property type="entry name" value="ECH_1"/>
    <property type="match status" value="1"/>
</dbReference>
<dbReference type="AlphaFoldDB" id="A0A815D603"/>
<evidence type="ECO:0000256" key="6">
    <source>
        <dbReference type="ARBA" id="ARBA00073937"/>
    </source>
</evidence>
<dbReference type="CDD" id="cd06558">
    <property type="entry name" value="crotonase-like"/>
    <property type="match status" value="1"/>
</dbReference>
<dbReference type="InterPro" id="IPR014748">
    <property type="entry name" value="Enoyl-CoA_hydra_C"/>
</dbReference>
<dbReference type="FunFam" id="1.10.12.10:FF:000001">
    <property type="entry name" value="Probable enoyl-CoA hydratase, mitochondrial"/>
    <property type="match status" value="1"/>
</dbReference>
<dbReference type="Gene3D" id="1.10.12.10">
    <property type="entry name" value="Lyase 2-enoyl-coa Hydratase, Chain A, domain 2"/>
    <property type="match status" value="1"/>
</dbReference>
<dbReference type="InterPro" id="IPR029045">
    <property type="entry name" value="ClpP/crotonase-like_dom_sf"/>
</dbReference>
<dbReference type="GO" id="GO:0005739">
    <property type="term" value="C:mitochondrion"/>
    <property type="evidence" value="ECO:0007669"/>
    <property type="project" value="TreeGrafter"/>
</dbReference>
<evidence type="ECO:0000256" key="2">
    <source>
        <dbReference type="ARBA" id="ARBA00012076"/>
    </source>
</evidence>
<organism evidence="8 9">
    <name type="scientific">Adineta ricciae</name>
    <name type="common">Rotifer</name>
    <dbReference type="NCBI Taxonomy" id="249248"/>
    <lineage>
        <taxon>Eukaryota</taxon>
        <taxon>Metazoa</taxon>
        <taxon>Spiralia</taxon>
        <taxon>Gnathifera</taxon>
        <taxon>Rotifera</taxon>
        <taxon>Eurotatoria</taxon>
        <taxon>Bdelloidea</taxon>
        <taxon>Adinetida</taxon>
        <taxon>Adinetidae</taxon>
        <taxon>Adineta</taxon>
    </lineage>
</organism>
<gene>
    <name evidence="8" type="ORF">EDS130_LOCUS30213</name>
</gene>
<comment type="similarity">
    <text evidence="1 7">Belongs to the enoyl-CoA hydratase/isomerase family.</text>
</comment>
<name>A0A815D603_ADIRI</name>
<comment type="caution">
    <text evidence="8">The sequence shown here is derived from an EMBL/GenBank/DDBJ whole genome shotgun (WGS) entry which is preliminary data.</text>
</comment>
<keyword evidence="5" id="KW-0456">Lyase</keyword>
<dbReference type="InterPro" id="IPR001753">
    <property type="entry name" value="Enoyl-CoA_hydra/iso"/>
</dbReference>
<accession>A0A815D603</accession>
<evidence type="ECO:0000256" key="7">
    <source>
        <dbReference type="RuleBase" id="RU003707"/>
    </source>
</evidence>
<reference evidence="8" key="1">
    <citation type="submission" date="2021-02" db="EMBL/GenBank/DDBJ databases">
        <authorList>
            <person name="Nowell W R."/>
        </authorList>
    </citation>
    <scope>NUCLEOTIDE SEQUENCE</scope>
</reference>
<dbReference type="EMBL" id="CAJNOJ010000210">
    <property type="protein sequence ID" value="CAF1293427.1"/>
    <property type="molecule type" value="Genomic_DNA"/>
</dbReference>
<evidence type="ECO:0000256" key="1">
    <source>
        <dbReference type="ARBA" id="ARBA00005254"/>
    </source>
</evidence>
<sequence>MLNEWIFDIQIWYAFLSNKKKRRIVFEFEHLVVSTVSSKETELDIENQNTYLHKPSEYIPSSHSINEYILYWYKFHPIQFCSCFTINRNRMSFLARTFSQFITRSGTTASTLLTKPHNVSALALRLSSTQQSGNEQKKYDYLLVDVKGKDSNIALVQLNRPKALNALCDGLMKELSSVLESLDRDEKIGCIVLTGSTRAFAAGADIREMQNNTLPQVVGGGFLDQWSAVSKIKKPIIAAVNGFALGGGCELSMMCDIIYAGEEAEFGQPEIIIGTIPGAGGTQRLPRYVGKSKAMEMVLTGNRIKAKEAYQIGLVSAVFPANQLVDEAIKTAEKIASHSRIVVQLAKEAVNAAFETTLAEGNRFEKRLFHTTFGLADRKEGMTAFIEKRKPNFTGQ</sequence>
<keyword evidence="4" id="KW-0443">Lipid metabolism</keyword>
<evidence type="ECO:0000256" key="3">
    <source>
        <dbReference type="ARBA" id="ARBA00022832"/>
    </source>
</evidence>
<evidence type="ECO:0000256" key="4">
    <source>
        <dbReference type="ARBA" id="ARBA00023098"/>
    </source>
</evidence>
<proteinExistence type="inferred from homology"/>
<keyword evidence="3" id="KW-0276">Fatty acid metabolism</keyword>
<evidence type="ECO:0000256" key="5">
    <source>
        <dbReference type="ARBA" id="ARBA00023239"/>
    </source>
</evidence>
<evidence type="ECO:0000313" key="8">
    <source>
        <dbReference type="EMBL" id="CAF1293427.1"/>
    </source>
</evidence>
<dbReference type="GO" id="GO:0006635">
    <property type="term" value="P:fatty acid beta-oxidation"/>
    <property type="evidence" value="ECO:0007669"/>
    <property type="project" value="TreeGrafter"/>
</dbReference>
<dbReference type="PANTHER" id="PTHR11941:SF54">
    <property type="entry name" value="ENOYL-COA HYDRATASE, MITOCHONDRIAL"/>
    <property type="match status" value="1"/>
</dbReference>
<dbReference type="SUPFAM" id="SSF52096">
    <property type="entry name" value="ClpP/crotonase"/>
    <property type="match status" value="1"/>
</dbReference>
<dbReference type="OrthoDB" id="2018133at2759"/>
<dbReference type="Gene3D" id="3.90.226.10">
    <property type="entry name" value="2-enoyl-CoA Hydratase, Chain A, domain 1"/>
    <property type="match status" value="1"/>
</dbReference>
<dbReference type="GO" id="GO:0004300">
    <property type="term" value="F:enoyl-CoA hydratase activity"/>
    <property type="evidence" value="ECO:0007669"/>
    <property type="project" value="UniProtKB-EC"/>
</dbReference>
<evidence type="ECO:0000313" key="9">
    <source>
        <dbReference type="Proteomes" id="UP000663852"/>
    </source>
</evidence>
<dbReference type="PANTHER" id="PTHR11941">
    <property type="entry name" value="ENOYL-COA HYDRATASE-RELATED"/>
    <property type="match status" value="1"/>
</dbReference>
<dbReference type="EC" id="4.2.1.17" evidence="2"/>
<dbReference type="PROSITE" id="PS00166">
    <property type="entry name" value="ENOYL_COA_HYDRATASE"/>
    <property type="match status" value="1"/>
</dbReference>
<dbReference type="FunFam" id="3.90.226.10:FF:000019">
    <property type="entry name" value="Enoyl-CoA hydratase, mitochondrial"/>
    <property type="match status" value="1"/>
</dbReference>